<dbReference type="Gene3D" id="3.40.630.10">
    <property type="entry name" value="Zn peptidases"/>
    <property type="match status" value="1"/>
</dbReference>
<dbReference type="EMBL" id="LT605205">
    <property type="protein sequence ID" value="SCD19158.1"/>
    <property type="molecule type" value="Genomic_DNA"/>
</dbReference>
<dbReference type="EC" id="3.5.1.14" evidence="4"/>
<dbReference type="Pfam" id="PF01546">
    <property type="entry name" value="Peptidase_M20"/>
    <property type="match status" value="1"/>
</dbReference>
<dbReference type="FunFam" id="3.30.70.360:FF:000001">
    <property type="entry name" value="N-acetyldiaminopimelate deacetylase"/>
    <property type="match status" value="1"/>
</dbReference>
<evidence type="ECO:0000256" key="1">
    <source>
        <dbReference type="ARBA" id="ARBA00022801"/>
    </source>
</evidence>
<dbReference type="GO" id="GO:0019877">
    <property type="term" value="P:diaminopimelate biosynthetic process"/>
    <property type="evidence" value="ECO:0007669"/>
    <property type="project" value="UniProtKB-ARBA"/>
</dbReference>
<feature type="domain" description="Peptidase M20 dimerisation" evidence="3">
    <location>
        <begin position="191"/>
        <end position="284"/>
    </location>
</feature>
<dbReference type="Proteomes" id="UP000187464">
    <property type="component" value="Chromosome I"/>
</dbReference>
<evidence type="ECO:0000259" key="3">
    <source>
        <dbReference type="Pfam" id="PF07687"/>
    </source>
</evidence>
<dbReference type="InterPro" id="IPR017439">
    <property type="entry name" value="Amidohydrolase"/>
</dbReference>
<evidence type="ECO:0000313" key="5">
    <source>
        <dbReference type="Proteomes" id="UP000187464"/>
    </source>
</evidence>
<keyword evidence="2" id="KW-0479">Metal-binding</keyword>
<accession>A0A1R3T1V1</accession>
<dbReference type="SUPFAM" id="SSF55031">
    <property type="entry name" value="Bacterial exopeptidase dimerisation domain"/>
    <property type="match status" value="1"/>
</dbReference>
<dbReference type="AlphaFoldDB" id="A0A1R3T1V1"/>
<dbReference type="Pfam" id="PF07687">
    <property type="entry name" value="M20_dimer"/>
    <property type="match status" value="1"/>
</dbReference>
<feature type="binding site" evidence="2">
    <location>
        <position position="104"/>
    </location>
    <ligand>
        <name>Mn(2+)</name>
        <dbReference type="ChEBI" id="CHEBI:29035"/>
        <label>2</label>
    </ligand>
</feature>
<dbReference type="GO" id="GO:0050118">
    <property type="term" value="F:N-acetyldiaminopimelate deacetylase activity"/>
    <property type="evidence" value="ECO:0007669"/>
    <property type="project" value="UniProtKB-ARBA"/>
</dbReference>
<keyword evidence="2" id="KW-0464">Manganese</keyword>
<dbReference type="PIRSF" id="PIRSF005962">
    <property type="entry name" value="Pept_M20D_amidohydro"/>
    <property type="match status" value="1"/>
</dbReference>
<proteinExistence type="predicted"/>
<dbReference type="KEGG" id="psac:PSM36_0324"/>
<keyword evidence="5" id="KW-1185">Reference proteome</keyword>
<name>A0A1R3T1V1_9BACT</name>
<dbReference type="SUPFAM" id="SSF53187">
    <property type="entry name" value="Zn-dependent exopeptidases"/>
    <property type="match status" value="1"/>
</dbReference>
<dbReference type="Gene3D" id="3.30.70.360">
    <property type="match status" value="1"/>
</dbReference>
<dbReference type="InterPro" id="IPR011650">
    <property type="entry name" value="Peptidase_M20_dimer"/>
</dbReference>
<dbReference type="STRING" id="1642647.PSM36_0324"/>
<dbReference type="CDD" id="cd03886">
    <property type="entry name" value="M20_Acy1"/>
    <property type="match status" value="1"/>
</dbReference>
<feature type="binding site" evidence="2">
    <location>
        <position position="106"/>
    </location>
    <ligand>
        <name>Mn(2+)</name>
        <dbReference type="ChEBI" id="CHEBI:29035"/>
        <label>2</label>
    </ligand>
</feature>
<reference evidence="4 5" key="1">
    <citation type="submission" date="2016-08" db="EMBL/GenBank/DDBJ databases">
        <authorList>
            <person name="Seilhamer J.J."/>
        </authorList>
    </citation>
    <scope>NUCLEOTIDE SEQUENCE [LARGE SCALE GENOMIC DNA]</scope>
    <source>
        <strain evidence="4">M3/6</strain>
    </source>
</reference>
<dbReference type="NCBIfam" id="TIGR01891">
    <property type="entry name" value="amidohydrolases"/>
    <property type="match status" value="1"/>
</dbReference>
<feature type="binding site" evidence="2">
    <location>
        <position position="140"/>
    </location>
    <ligand>
        <name>Mn(2+)</name>
        <dbReference type="ChEBI" id="CHEBI:29035"/>
        <label>2</label>
    </ligand>
</feature>
<dbReference type="InterPro" id="IPR036264">
    <property type="entry name" value="Bact_exopeptidase_dim_dom"/>
</dbReference>
<keyword evidence="1 4" id="KW-0378">Hydrolase</keyword>
<feature type="binding site" evidence="2">
    <location>
        <position position="365"/>
    </location>
    <ligand>
        <name>Mn(2+)</name>
        <dbReference type="ChEBI" id="CHEBI:29035"/>
        <label>2</label>
    </ligand>
</feature>
<dbReference type="PANTHER" id="PTHR11014:SF63">
    <property type="entry name" value="METALLOPEPTIDASE, PUTATIVE (AFU_ORTHOLOGUE AFUA_6G09600)-RELATED"/>
    <property type="match status" value="1"/>
</dbReference>
<dbReference type="InterPro" id="IPR002933">
    <property type="entry name" value="Peptidase_M20"/>
</dbReference>
<evidence type="ECO:0000313" key="4">
    <source>
        <dbReference type="EMBL" id="SCD19158.1"/>
    </source>
</evidence>
<sequence>MPLKDEIKAIASEIRDDILAKRRHLHQHPELSFKEFNTSAFIKKSLDEWGIPWMPAANTGVIATLQGNKTDKTIALRADMDALPIQEETNLTFKSINHGVMHACGHDLHVASLLGVAHILKRLEKKINGTVKLVFQPAEEILPGGAIKILQEGVLLNPKVDVILGQHIMPSIESGKVGIRKGRFMASMDEIRIKVKGKGGHGAEPHNNNDPVVAASTIIVTLQQIVSRSNNPKTPSVLSFGKIEANGSTNIIPDVVFIEGTFRTMDEHWREEAHKKIIEVSKSVAGGLGCECDIDIKRGYPCLHNCETLTDKIHSYMREYIGDTNIIETDIWMASEDFAYYAQNFSSCFYLLGTGYYGRTNPSLHTPTMEINEECIETGMGLMSYLTFRYLNLTE</sequence>
<comment type="cofactor">
    <cofactor evidence="2">
        <name>Mn(2+)</name>
        <dbReference type="ChEBI" id="CHEBI:29035"/>
    </cofactor>
    <text evidence="2">The Mn(2+) ion enhances activity.</text>
</comment>
<protein>
    <submittedName>
        <fullName evidence="4">Amidohydrolase</fullName>
        <ecNumber evidence="4">3.5.1.14</ecNumber>
    </submittedName>
</protein>
<dbReference type="PANTHER" id="PTHR11014">
    <property type="entry name" value="PEPTIDASE M20 FAMILY MEMBER"/>
    <property type="match status" value="1"/>
</dbReference>
<dbReference type="GO" id="GO:0004046">
    <property type="term" value="F:aminoacylase activity"/>
    <property type="evidence" value="ECO:0007669"/>
    <property type="project" value="UniProtKB-EC"/>
</dbReference>
<evidence type="ECO:0000256" key="2">
    <source>
        <dbReference type="PIRSR" id="PIRSR005962-1"/>
    </source>
</evidence>
<gene>
    <name evidence="4" type="ORF">PSM36_0324</name>
</gene>
<dbReference type="GO" id="GO:0046872">
    <property type="term" value="F:metal ion binding"/>
    <property type="evidence" value="ECO:0007669"/>
    <property type="project" value="UniProtKB-KW"/>
</dbReference>
<organism evidence="4 5">
    <name type="scientific">Proteiniphilum saccharofermentans</name>
    <dbReference type="NCBI Taxonomy" id="1642647"/>
    <lineage>
        <taxon>Bacteria</taxon>
        <taxon>Pseudomonadati</taxon>
        <taxon>Bacteroidota</taxon>
        <taxon>Bacteroidia</taxon>
        <taxon>Bacteroidales</taxon>
        <taxon>Dysgonomonadaceae</taxon>
        <taxon>Proteiniphilum</taxon>
    </lineage>
</organism>
<feature type="binding site" evidence="2">
    <location>
        <position position="167"/>
    </location>
    <ligand>
        <name>Mn(2+)</name>
        <dbReference type="ChEBI" id="CHEBI:29035"/>
        <label>2</label>
    </ligand>
</feature>